<reference evidence="2 6" key="1">
    <citation type="journal article" date="2019" name="Nat. Med.">
        <title>A library of human gut bacterial isolates paired with longitudinal multiomics data enables mechanistic microbiome research.</title>
        <authorList>
            <person name="Poyet M."/>
            <person name="Groussin M."/>
            <person name="Gibbons S.M."/>
            <person name="Avila-Pacheco J."/>
            <person name="Jiang X."/>
            <person name="Kearney S.M."/>
            <person name="Perrotta A.R."/>
            <person name="Berdy B."/>
            <person name="Zhao S."/>
            <person name="Lieberman T.D."/>
            <person name="Swanson P.K."/>
            <person name="Smith M."/>
            <person name="Roesemann S."/>
            <person name="Alexander J.E."/>
            <person name="Rich S.A."/>
            <person name="Livny J."/>
            <person name="Vlamakis H."/>
            <person name="Clish C."/>
            <person name="Bullock K."/>
            <person name="Deik A."/>
            <person name="Scott J."/>
            <person name="Pierce K.A."/>
            <person name="Xavier R.J."/>
            <person name="Alm E.J."/>
        </authorList>
    </citation>
    <scope>NUCLEOTIDE SEQUENCE [LARGE SCALE GENOMIC DNA]</scope>
    <source>
        <strain evidence="2 6">BIOML-A1</strain>
    </source>
</reference>
<dbReference type="EMBL" id="CP072227">
    <property type="protein sequence ID" value="QUT43941.1"/>
    <property type="molecule type" value="Genomic_DNA"/>
</dbReference>
<keyword evidence="1" id="KW-0472">Membrane</keyword>
<evidence type="ECO:0000256" key="1">
    <source>
        <dbReference type="SAM" id="Phobius"/>
    </source>
</evidence>
<dbReference type="Proteomes" id="UP000335496">
    <property type="component" value="Unassembled WGS sequence"/>
</dbReference>
<evidence type="ECO:0000313" key="3">
    <source>
        <dbReference type="EMBL" id="QUT43941.1"/>
    </source>
</evidence>
<keyword evidence="1" id="KW-1133">Transmembrane helix</keyword>
<organism evidence="4 5">
    <name type="scientific">Bacteroides eggerthii</name>
    <dbReference type="NCBI Taxonomy" id="28111"/>
    <lineage>
        <taxon>Bacteria</taxon>
        <taxon>Pseudomonadati</taxon>
        <taxon>Bacteroidota</taxon>
        <taxon>Bacteroidia</taxon>
        <taxon>Bacteroidales</taxon>
        <taxon>Bacteroidaceae</taxon>
        <taxon>Bacteroides</taxon>
    </lineage>
</organism>
<feature type="transmembrane region" description="Helical" evidence="1">
    <location>
        <begin position="41"/>
        <end position="60"/>
    </location>
</feature>
<dbReference type="EMBL" id="VVZX01000044">
    <property type="protein sequence ID" value="KAA5268269.1"/>
    <property type="molecule type" value="Genomic_DNA"/>
</dbReference>
<dbReference type="KEGG" id="beg:INE88_00724"/>
<dbReference type="AlphaFoldDB" id="A0A415RXW1"/>
<evidence type="ECO:0000313" key="2">
    <source>
        <dbReference type="EMBL" id="KAA5268269.1"/>
    </source>
</evidence>
<protein>
    <submittedName>
        <fullName evidence="4">Uncharacterized protein</fullName>
    </submittedName>
</protein>
<dbReference type="Proteomes" id="UP000679226">
    <property type="component" value="Chromosome"/>
</dbReference>
<proteinExistence type="predicted"/>
<name>A0A415RXW1_9BACE</name>
<dbReference type="Proteomes" id="UP000291917">
    <property type="component" value="Unassembled WGS sequence"/>
</dbReference>
<gene>
    <name evidence="4" type="ORF">EAJ03_18835</name>
    <name evidence="2" type="ORF">F2Z23_18965</name>
    <name evidence="3" type="ORF">INE88_00724</name>
</gene>
<dbReference type="RefSeq" id="WP_021940263.1">
    <property type="nucleotide sequence ID" value="NZ_CP072227.1"/>
</dbReference>
<reference evidence="3" key="3">
    <citation type="journal article" date="2021" name="PLoS Genet.">
        <title>Mobile Type VI secretion system loci of the gut Bacteroidales display extensive intra-ecosystem transfer, multi-species spread and geographical clustering.</title>
        <authorList>
            <person name="Garcia-Bayona L."/>
            <person name="Coyne M.J."/>
            <person name="Comstock L.E."/>
        </authorList>
    </citation>
    <scope>NUCLEOTIDE SEQUENCE</scope>
    <source>
        <strain evidence="3">CL11T00C20</strain>
    </source>
</reference>
<sequence length="82" mass="9871">MTYKTVKDYFERKPNASYLFFACMIFLFRVFLNWYGNDVQLVTLLDVIWTLMMTAGFVAGDRIRRKNKTMKDKIEDELKKNK</sequence>
<accession>A0A415RXW1</accession>
<feature type="transmembrane region" description="Helical" evidence="1">
    <location>
        <begin position="16"/>
        <end position="35"/>
    </location>
</feature>
<keyword evidence="1" id="KW-0812">Transmembrane</keyword>
<evidence type="ECO:0000313" key="4">
    <source>
        <dbReference type="EMBL" id="RYT67685.1"/>
    </source>
</evidence>
<reference evidence="4 5" key="2">
    <citation type="journal article" date="2019" name="Science, e1252229">
        <title>Invertible promoters mediate bacterial phase variation, antibiotic resistance, and host adaptation in the gut.</title>
        <authorList>
            <person name="Jiang X."/>
            <person name="Hall A.B."/>
            <person name="Arthur T.D."/>
            <person name="Plichta D.R."/>
            <person name="Covington C.T."/>
            <person name="Poyet M."/>
            <person name="Crothers J."/>
            <person name="Moses P.L."/>
            <person name="Tolonen A.C."/>
            <person name="Vlamakis H."/>
            <person name="Alm E.J."/>
            <person name="Xavier R.J."/>
        </authorList>
    </citation>
    <scope>NUCLEOTIDE SEQUENCE [LARGE SCALE GENOMIC DNA]</scope>
    <source>
        <strain evidence="5">bj_0095</strain>
        <strain evidence="4">Bj_0095</strain>
    </source>
</reference>
<dbReference type="EMBL" id="RCXL01000048">
    <property type="protein sequence ID" value="RYT67685.1"/>
    <property type="molecule type" value="Genomic_DNA"/>
</dbReference>
<evidence type="ECO:0000313" key="5">
    <source>
        <dbReference type="Proteomes" id="UP000291917"/>
    </source>
</evidence>
<evidence type="ECO:0000313" key="6">
    <source>
        <dbReference type="Proteomes" id="UP000335496"/>
    </source>
</evidence>
<keyword evidence="6" id="KW-1185">Reference proteome</keyword>